<dbReference type="PROSITE" id="PS00198">
    <property type="entry name" value="4FE4S_FER_1"/>
    <property type="match status" value="1"/>
</dbReference>
<dbReference type="AlphaFoldDB" id="A0A1U7NU35"/>
<evidence type="ECO:0000313" key="12">
    <source>
        <dbReference type="Proteomes" id="UP000186607"/>
    </source>
</evidence>
<dbReference type="GO" id="GO:0046872">
    <property type="term" value="F:metal ion binding"/>
    <property type="evidence" value="ECO:0007669"/>
    <property type="project" value="UniProtKB-UniRule"/>
</dbReference>
<dbReference type="PRINTS" id="PR00354">
    <property type="entry name" value="7FE8SFRDOXIN"/>
</dbReference>
<evidence type="ECO:0000256" key="6">
    <source>
        <dbReference type="ARBA" id="ARBA00022982"/>
    </source>
</evidence>
<evidence type="ECO:0000256" key="8">
    <source>
        <dbReference type="ARBA" id="ARBA00023014"/>
    </source>
</evidence>
<dbReference type="Gene3D" id="3.30.70.20">
    <property type="match status" value="1"/>
</dbReference>
<keyword evidence="8 9" id="KW-0411">Iron-sulfur</keyword>
<name>A0A1U7NU35_9DEIO</name>
<sequence>MTQVMAVPSAVCHTPDMTHIITSPCIGTKDQACTEVCPVECIYDAGEMYLIHPDECIDCGACVPACPVSAIFPEEDVPAGEESFIARNYEFFGV</sequence>
<gene>
    <name evidence="11" type="ORF">BOO71_0011770</name>
</gene>
<dbReference type="PROSITE" id="PS51379">
    <property type="entry name" value="4FE4S_FER_2"/>
    <property type="match status" value="1"/>
</dbReference>
<dbReference type="InterPro" id="IPR000813">
    <property type="entry name" value="7Fe_ferredoxin"/>
</dbReference>
<keyword evidence="7 9" id="KW-0408">Iron</keyword>
<dbReference type="STRING" id="249408.BOO71_0011770"/>
<keyword evidence="4 9" id="KW-0004">4Fe-4S</keyword>
<keyword evidence="3 9" id="KW-0813">Transport</keyword>
<dbReference type="GO" id="GO:0051539">
    <property type="term" value="F:4 iron, 4 sulfur cluster binding"/>
    <property type="evidence" value="ECO:0007669"/>
    <property type="project" value="UniProtKB-UniRule"/>
</dbReference>
<dbReference type="InterPro" id="IPR017896">
    <property type="entry name" value="4Fe4S_Fe-S-bd"/>
</dbReference>
<dbReference type="PANTHER" id="PTHR42859:SF2">
    <property type="entry name" value="FERREDOXIN"/>
    <property type="match status" value="1"/>
</dbReference>
<comment type="cofactor">
    <cofactor evidence="1">
        <name>[3Fe-4S] cluster</name>
        <dbReference type="ChEBI" id="CHEBI:21137"/>
    </cofactor>
</comment>
<organism evidence="11 12">
    <name type="scientific">Deinococcus marmoris</name>
    <dbReference type="NCBI Taxonomy" id="249408"/>
    <lineage>
        <taxon>Bacteria</taxon>
        <taxon>Thermotogati</taxon>
        <taxon>Deinococcota</taxon>
        <taxon>Deinococci</taxon>
        <taxon>Deinococcales</taxon>
        <taxon>Deinococcaceae</taxon>
        <taxon>Deinococcus</taxon>
    </lineage>
</organism>
<dbReference type="eggNOG" id="COG1146">
    <property type="taxonomic scope" value="Bacteria"/>
</dbReference>
<dbReference type="SUPFAM" id="SSF54862">
    <property type="entry name" value="4Fe-4S ferredoxins"/>
    <property type="match status" value="1"/>
</dbReference>
<comment type="caution">
    <text evidence="11">The sequence shown here is derived from an EMBL/GenBank/DDBJ whole genome shotgun (WGS) entry which is preliminary data.</text>
</comment>
<protein>
    <recommendedName>
        <fullName evidence="9">Ferredoxin</fullName>
    </recommendedName>
</protein>
<evidence type="ECO:0000256" key="5">
    <source>
        <dbReference type="ARBA" id="ARBA00022723"/>
    </source>
</evidence>
<evidence type="ECO:0000256" key="2">
    <source>
        <dbReference type="ARBA" id="ARBA00001966"/>
    </source>
</evidence>
<comment type="function">
    <text evidence="9">Ferredoxins are iron-sulfur proteins that transfer electrons in a wide variety of metabolic reactions.</text>
</comment>
<feature type="domain" description="4Fe-4S ferredoxin-type" evidence="10">
    <location>
        <begin position="47"/>
        <end position="76"/>
    </location>
</feature>
<evidence type="ECO:0000256" key="3">
    <source>
        <dbReference type="ARBA" id="ARBA00022448"/>
    </source>
</evidence>
<evidence type="ECO:0000313" key="11">
    <source>
        <dbReference type="EMBL" id="OLV16438.1"/>
    </source>
</evidence>
<reference evidence="11 12" key="1">
    <citation type="submission" date="2017-01" db="EMBL/GenBank/DDBJ databases">
        <title>Genome Analysis of Deinococcus marmoris KOPRI26562.</title>
        <authorList>
            <person name="Kim J.H."/>
            <person name="Oh H.-M."/>
        </authorList>
    </citation>
    <scope>NUCLEOTIDE SEQUENCE [LARGE SCALE GENOMIC DNA]</scope>
    <source>
        <strain evidence="11 12">KOPRI26562</strain>
    </source>
</reference>
<dbReference type="InterPro" id="IPR050294">
    <property type="entry name" value="RnfB_subfamily"/>
</dbReference>
<keyword evidence="6 9" id="KW-0249">Electron transport</keyword>
<evidence type="ECO:0000256" key="9">
    <source>
        <dbReference type="RuleBase" id="RU365098"/>
    </source>
</evidence>
<dbReference type="Proteomes" id="UP000186607">
    <property type="component" value="Unassembled WGS sequence"/>
</dbReference>
<accession>A0A1U7NU35</accession>
<comment type="cofactor">
    <cofactor evidence="2 9">
        <name>[4Fe-4S] cluster</name>
        <dbReference type="ChEBI" id="CHEBI:49883"/>
    </cofactor>
</comment>
<evidence type="ECO:0000256" key="7">
    <source>
        <dbReference type="ARBA" id="ARBA00023004"/>
    </source>
</evidence>
<keyword evidence="5 9" id="KW-0479">Metal-binding</keyword>
<evidence type="ECO:0000259" key="10">
    <source>
        <dbReference type="PROSITE" id="PS51379"/>
    </source>
</evidence>
<keyword evidence="12" id="KW-1185">Reference proteome</keyword>
<dbReference type="PANTHER" id="PTHR42859">
    <property type="entry name" value="OXIDOREDUCTASE"/>
    <property type="match status" value="1"/>
</dbReference>
<dbReference type="EMBL" id="MSTI01000141">
    <property type="protein sequence ID" value="OLV16438.1"/>
    <property type="molecule type" value="Genomic_DNA"/>
</dbReference>
<dbReference type="InterPro" id="IPR017900">
    <property type="entry name" value="4Fe4S_Fe_S_CS"/>
</dbReference>
<evidence type="ECO:0000256" key="1">
    <source>
        <dbReference type="ARBA" id="ARBA00001927"/>
    </source>
</evidence>
<dbReference type="Pfam" id="PF00037">
    <property type="entry name" value="Fer4"/>
    <property type="match status" value="1"/>
</dbReference>
<evidence type="ECO:0000256" key="4">
    <source>
        <dbReference type="ARBA" id="ARBA00022485"/>
    </source>
</evidence>
<dbReference type="GO" id="GO:0009055">
    <property type="term" value="F:electron transfer activity"/>
    <property type="evidence" value="ECO:0007669"/>
    <property type="project" value="UniProtKB-UniRule"/>
</dbReference>
<proteinExistence type="predicted"/>